<dbReference type="InParanoid" id="A0A151GLJ4"/>
<keyword evidence="4" id="KW-1185">Reference proteome</keyword>
<reference evidence="3 4" key="1">
    <citation type="journal article" date="2016" name="Sci. Rep.">
        <title>Insights into Adaptations to a Near-Obligate Nematode Endoparasitic Lifestyle from the Finished Genome of Drechmeria coniospora.</title>
        <authorList>
            <person name="Zhang L."/>
            <person name="Zhou Z."/>
            <person name="Guo Q."/>
            <person name="Fokkens L."/>
            <person name="Miskei M."/>
            <person name="Pocsi I."/>
            <person name="Zhang W."/>
            <person name="Chen M."/>
            <person name="Wang L."/>
            <person name="Sun Y."/>
            <person name="Donzelli B.G."/>
            <person name="Gibson D.M."/>
            <person name="Nelson D.R."/>
            <person name="Luo J.G."/>
            <person name="Rep M."/>
            <person name="Liu H."/>
            <person name="Yang S."/>
            <person name="Wang J."/>
            <person name="Krasnoff S.B."/>
            <person name="Xu Y."/>
            <person name="Molnar I."/>
            <person name="Lin M."/>
        </authorList>
    </citation>
    <scope>NUCLEOTIDE SEQUENCE [LARGE SCALE GENOMIC DNA]</scope>
    <source>
        <strain evidence="3 4">ARSEF 6962</strain>
    </source>
</reference>
<proteinExistence type="predicted"/>
<dbReference type="GeneID" id="63717641"/>
<evidence type="ECO:0000256" key="2">
    <source>
        <dbReference type="SAM" id="SignalP"/>
    </source>
</evidence>
<dbReference type="STRING" id="98403.A0A151GLJ4"/>
<organism evidence="3 4">
    <name type="scientific">Drechmeria coniospora</name>
    <name type="common">Nematophagous fungus</name>
    <name type="synonym">Meria coniospora</name>
    <dbReference type="NCBI Taxonomy" id="98403"/>
    <lineage>
        <taxon>Eukaryota</taxon>
        <taxon>Fungi</taxon>
        <taxon>Dikarya</taxon>
        <taxon>Ascomycota</taxon>
        <taxon>Pezizomycotina</taxon>
        <taxon>Sordariomycetes</taxon>
        <taxon>Hypocreomycetidae</taxon>
        <taxon>Hypocreales</taxon>
        <taxon>Ophiocordycipitaceae</taxon>
        <taxon>Drechmeria</taxon>
    </lineage>
</organism>
<dbReference type="EMBL" id="LAYC01000002">
    <property type="protein sequence ID" value="KYK57985.1"/>
    <property type="molecule type" value="Genomic_DNA"/>
</dbReference>
<evidence type="ECO:0008006" key="5">
    <source>
        <dbReference type="Google" id="ProtNLM"/>
    </source>
</evidence>
<dbReference type="RefSeq" id="XP_040657337.1">
    <property type="nucleotide sequence ID" value="XM_040802304.1"/>
</dbReference>
<feature type="region of interest" description="Disordered" evidence="1">
    <location>
        <begin position="35"/>
        <end position="58"/>
    </location>
</feature>
<feature type="signal peptide" evidence="2">
    <location>
        <begin position="1"/>
        <end position="16"/>
    </location>
</feature>
<sequence>MLIEFATLLLLSFIMAHIIPATLLHRLRSMETDVYTPNPAPGDTAVPGDTTPASDDGYNPTPIDIAVTRIMLVRSLRLPPDLVDAIFDFAEYWAHSTNAINYTTEHQDCLRVSGSSHLEDRFLLRSYPLGLTGIDGARNLVEELAYDTNEAKPLPLSEEHDRLFFAKLVRYPTPRLANPCRKIVFSLRSRDQGYGGQVGARGTYRAAWTWFEAGLERFDATQDCKHRPRRNPSACSLGRLTLVSSGDSKCTYDVRHEVPSSTAPQLPVCSIRPMRPAIQRDGPDQDFEYVHPLHGQASLEIHRNKVATWDWQDHVVTWSYRDNTAADSDGGKVLDEEGRGRATGDGSFVRGLKIGDVVTVWAKARFPGWINFVESVKIDIYWAV</sequence>
<dbReference type="AlphaFoldDB" id="A0A151GLJ4"/>
<protein>
    <recommendedName>
        <fullName evidence="5">Ankyrin repeat protein</fullName>
    </recommendedName>
</protein>
<dbReference type="Proteomes" id="UP000076580">
    <property type="component" value="Chromosome 02"/>
</dbReference>
<feature type="chain" id="PRO_5007580697" description="Ankyrin repeat protein" evidence="2">
    <location>
        <begin position="17"/>
        <end position="384"/>
    </location>
</feature>
<accession>A0A151GLJ4</accession>
<gene>
    <name evidence="3" type="ORF">DCS_04998</name>
</gene>
<keyword evidence="2" id="KW-0732">Signal</keyword>
<evidence type="ECO:0000313" key="4">
    <source>
        <dbReference type="Proteomes" id="UP000076580"/>
    </source>
</evidence>
<evidence type="ECO:0000256" key="1">
    <source>
        <dbReference type="SAM" id="MobiDB-lite"/>
    </source>
</evidence>
<name>A0A151GLJ4_DRECN</name>
<evidence type="ECO:0000313" key="3">
    <source>
        <dbReference type="EMBL" id="KYK57985.1"/>
    </source>
</evidence>
<comment type="caution">
    <text evidence="3">The sequence shown here is derived from an EMBL/GenBank/DDBJ whole genome shotgun (WGS) entry which is preliminary data.</text>
</comment>